<dbReference type="PROSITE" id="PS51186">
    <property type="entry name" value="GNAT"/>
    <property type="match status" value="1"/>
</dbReference>
<dbReference type="EMBL" id="JBHDIY010000002">
    <property type="protein sequence ID" value="MFL4470446.1"/>
    <property type="molecule type" value="Genomic_DNA"/>
</dbReference>
<comment type="caution">
    <text evidence="2">The sequence shown here is derived from an EMBL/GenBank/DDBJ whole genome shotgun (WGS) entry which is preliminary data.</text>
</comment>
<reference evidence="2 3" key="1">
    <citation type="submission" date="2024-08" db="EMBL/GenBank/DDBJ databases">
        <title>Tateyamaria sp. nov., isolated from marine algae.</title>
        <authorList>
            <person name="Choi B.J."/>
            <person name="Kim J.M."/>
            <person name="Lee J.K."/>
            <person name="Choi D.G."/>
            <person name="Bayburt H."/>
            <person name="Baek J.H."/>
            <person name="Han D.M."/>
            <person name="Jeon C.O."/>
        </authorList>
    </citation>
    <scope>NUCLEOTIDE SEQUENCE [LARGE SCALE GENOMIC DNA]</scope>
    <source>
        <strain evidence="2 3">KMU-156</strain>
    </source>
</reference>
<evidence type="ECO:0000313" key="2">
    <source>
        <dbReference type="EMBL" id="MFL4470446.1"/>
    </source>
</evidence>
<dbReference type="SUPFAM" id="SSF55729">
    <property type="entry name" value="Acyl-CoA N-acyltransferases (Nat)"/>
    <property type="match status" value="1"/>
</dbReference>
<dbReference type="Pfam" id="PF13508">
    <property type="entry name" value="Acetyltransf_7"/>
    <property type="match status" value="1"/>
</dbReference>
<name>A0ABW8UTL4_9RHOB</name>
<accession>A0ABW8UTL4</accession>
<dbReference type="InterPro" id="IPR016181">
    <property type="entry name" value="Acyl_CoA_acyltransferase"/>
</dbReference>
<protein>
    <submittedName>
        <fullName evidence="2">N-acetyltransferase family protein</fullName>
    </submittedName>
</protein>
<dbReference type="CDD" id="cd04301">
    <property type="entry name" value="NAT_SF"/>
    <property type="match status" value="1"/>
</dbReference>
<organism evidence="2 3">
    <name type="scientific">Tateyamaria armeniaca</name>
    <dbReference type="NCBI Taxonomy" id="2518930"/>
    <lineage>
        <taxon>Bacteria</taxon>
        <taxon>Pseudomonadati</taxon>
        <taxon>Pseudomonadota</taxon>
        <taxon>Alphaproteobacteria</taxon>
        <taxon>Rhodobacterales</taxon>
        <taxon>Roseobacteraceae</taxon>
        <taxon>Tateyamaria</taxon>
    </lineage>
</organism>
<feature type="domain" description="N-acetyltransferase" evidence="1">
    <location>
        <begin position="1"/>
        <end position="117"/>
    </location>
</feature>
<dbReference type="InterPro" id="IPR000182">
    <property type="entry name" value="GNAT_dom"/>
</dbReference>
<dbReference type="Proteomes" id="UP001627408">
    <property type="component" value="Unassembled WGS sequence"/>
</dbReference>
<keyword evidence="3" id="KW-1185">Reference proteome</keyword>
<sequence>MPRIHTRAEDIGFAGYMIDQGWVCVAEIDTGVAGFSACENEEVHALYVAGHARRAGIGSALLGALKKQYKQLNLWTFQSNADAQAFYLHHGFEMVEETDGARNDEGLPDMRFEWKRETS</sequence>
<proteinExistence type="predicted"/>
<dbReference type="Gene3D" id="3.40.630.30">
    <property type="match status" value="1"/>
</dbReference>
<evidence type="ECO:0000259" key="1">
    <source>
        <dbReference type="PROSITE" id="PS51186"/>
    </source>
</evidence>
<gene>
    <name evidence="2" type="ORF">ACERZ8_11365</name>
</gene>
<dbReference type="RefSeq" id="WP_407592300.1">
    <property type="nucleotide sequence ID" value="NZ_JBHDIY010000002.1"/>
</dbReference>
<evidence type="ECO:0000313" key="3">
    <source>
        <dbReference type="Proteomes" id="UP001627408"/>
    </source>
</evidence>